<reference evidence="4" key="2">
    <citation type="journal article" date="2014" name="BMC Genomics">
        <title>A genomic perspective to assessing quality of mass-reared SIT flies used in Mediterranean fruit fly (Ceratitis capitata) eradication in California.</title>
        <authorList>
            <person name="Calla B."/>
            <person name="Hall B."/>
            <person name="Hou S."/>
            <person name="Geib S.M."/>
        </authorList>
    </citation>
    <scope>NUCLEOTIDE SEQUENCE</scope>
</reference>
<organism evidence="4">
    <name type="scientific">Ceratitis capitata</name>
    <name type="common">Mediterranean fruit fly</name>
    <name type="synonym">Tephritis capitata</name>
    <dbReference type="NCBI Taxonomy" id="7213"/>
    <lineage>
        <taxon>Eukaryota</taxon>
        <taxon>Metazoa</taxon>
        <taxon>Ecdysozoa</taxon>
        <taxon>Arthropoda</taxon>
        <taxon>Hexapoda</taxon>
        <taxon>Insecta</taxon>
        <taxon>Pterygota</taxon>
        <taxon>Neoptera</taxon>
        <taxon>Endopterygota</taxon>
        <taxon>Diptera</taxon>
        <taxon>Brachycera</taxon>
        <taxon>Muscomorpha</taxon>
        <taxon>Tephritoidea</taxon>
        <taxon>Tephritidae</taxon>
        <taxon>Ceratitis</taxon>
        <taxon>Ceratitis</taxon>
    </lineage>
</organism>
<dbReference type="GO" id="GO:0000470">
    <property type="term" value="P:maturation of LSU-rRNA"/>
    <property type="evidence" value="ECO:0007669"/>
    <property type="project" value="TreeGrafter"/>
</dbReference>
<name>W8C5D7_CERCA</name>
<dbReference type="GO" id="GO:0000460">
    <property type="term" value="P:maturation of 5.8S rRNA"/>
    <property type="evidence" value="ECO:0007669"/>
    <property type="project" value="TreeGrafter"/>
</dbReference>
<accession>W8C5D7</accession>
<gene>
    <name evidence="4" type="primary">RRP15</name>
</gene>
<dbReference type="PANTHER" id="PTHR13245:SF14">
    <property type="entry name" value="RRP15-LIKE PROTEIN"/>
    <property type="match status" value="1"/>
</dbReference>
<evidence type="ECO:0000256" key="3">
    <source>
        <dbReference type="SAM" id="MobiDB-lite"/>
    </source>
</evidence>
<feature type="non-terminal residue" evidence="4">
    <location>
        <position position="1"/>
    </location>
</feature>
<evidence type="ECO:0000313" key="4">
    <source>
        <dbReference type="EMBL" id="JAC04739.1"/>
    </source>
</evidence>
<protein>
    <recommendedName>
        <fullName evidence="2">RRP15-like protein</fullName>
    </recommendedName>
</protein>
<dbReference type="EMBL" id="GAMC01001817">
    <property type="protein sequence ID" value="JAC04739.1"/>
    <property type="molecule type" value="mRNA"/>
</dbReference>
<feature type="compositionally biased region" description="Basic and acidic residues" evidence="3">
    <location>
        <begin position="272"/>
        <end position="283"/>
    </location>
</feature>
<dbReference type="AlphaFoldDB" id="W8C5D7"/>
<feature type="region of interest" description="Disordered" evidence="3">
    <location>
        <begin position="236"/>
        <end position="313"/>
    </location>
</feature>
<dbReference type="Pfam" id="PF07890">
    <property type="entry name" value="Rrp15p"/>
    <property type="match status" value="1"/>
</dbReference>
<dbReference type="PANTHER" id="PTHR13245">
    <property type="entry name" value="RRP15-LIKE PROTEIN"/>
    <property type="match status" value="1"/>
</dbReference>
<feature type="region of interest" description="Disordered" evidence="3">
    <location>
        <begin position="67"/>
        <end position="88"/>
    </location>
</feature>
<dbReference type="OrthoDB" id="20949at2759"/>
<dbReference type="InterPro" id="IPR012459">
    <property type="entry name" value="Rrp15"/>
</dbReference>
<feature type="compositionally biased region" description="Acidic residues" evidence="3">
    <location>
        <begin position="76"/>
        <end position="87"/>
    </location>
</feature>
<proteinExistence type="evidence at transcript level"/>
<sequence>QRFIQRSHKKISIIDKTSIYFEHIYLWSDVNKSKNVRNLRKFVLYFNVIMALSALEKKDNAKELQKKLDRNKGEDSSEEDPEQDEEGNTGWANCIAKVLNTSKPKTKKTLVLSRAKKLKPGDKSKSKNLDYGFEVDGEEANEKIVKNETEEQIKQRRNIPLELRVKPSWKDIERERTLRKVATRGVVQLFNAVRIQQKDIQHQLDAAGPLDSRKDAVLNNINKRKFLDVLMSGNRAKSEAVDNPVKNESLKEEDSSEDDDHNSSNSNKKRKSEWSVLREDFMTNKKIKHWDEDDEENENADRNSENEEDSADD</sequence>
<reference evidence="4" key="1">
    <citation type="submission" date="2013-07" db="EMBL/GenBank/DDBJ databases">
        <authorList>
            <person name="Geib S."/>
        </authorList>
    </citation>
    <scope>NUCLEOTIDE SEQUENCE</scope>
</reference>
<comment type="similarity">
    <text evidence="1">Belongs to the RRP15 family.</text>
</comment>
<evidence type="ECO:0000256" key="1">
    <source>
        <dbReference type="ARBA" id="ARBA00007462"/>
    </source>
</evidence>
<dbReference type="GO" id="GO:0030687">
    <property type="term" value="C:preribosome, large subunit precursor"/>
    <property type="evidence" value="ECO:0007669"/>
    <property type="project" value="TreeGrafter"/>
</dbReference>
<evidence type="ECO:0000256" key="2">
    <source>
        <dbReference type="ARBA" id="ARBA00017475"/>
    </source>
</evidence>